<dbReference type="EMBL" id="JAUOEK010000066">
    <property type="protein sequence ID" value="MDO5969173.1"/>
    <property type="molecule type" value="Genomic_DNA"/>
</dbReference>
<protein>
    <submittedName>
        <fullName evidence="1">GNAT family N-acetyltransferase</fullName>
        <ecNumber evidence="1">2.3.1.-</ecNumber>
    </submittedName>
</protein>
<gene>
    <name evidence="1" type="ORF">Q4Q35_05070</name>
</gene>
<evidence type="ECO:0000313" key="2">
    <source>
        <dbReference type="Proteomes" id="UP001176883"/>
    </source>
</evidence>
<comment type="caution">
    <text evidence="1">The sequence shown here is derived from an EMBL/GenBank/DDBJ whole genome shotgun (WGS) entry which is preliminary data.</text>
</comment>
<sequence length="385" mass="45453">MNITSHIYHSANNLPKGWDAFVKHDIFLHVNYLKALEEASPNNIQLFYIGVFSDDLLVGVAIVQRVQLYLKDMFRKTQVSCIKELFQEIVSKILKGNILVIGNLTQTGQHGVYFNKEHISQFTYLECVFNAIGDIKKEIKETQKKKIRAIMFKDYFLDDTIHKEKSFFSSHKLYKVLVQPNMIMKIQPTWEVFDDYTAYMTKKYRTRYRRAKKKLGSIECHELDLETIKNDSNKLYHLYLNVSNNAKFNTFLLPENHFYSLKFYLKENFKVFGYYLNDKLVGFFTLIVNNENLETYFLGYDAEHQYSNQLYLNMLYDMVKYGINNTFSSIVYARTAMEIKSSVGAKPEAMAVYMKHTNSFVNRILKSIFGLMNPKKDWEERHPFK</sequence>
<dbReference type="GO" id="GO:0016746">
    <property type="term" value="F:acyltransferase activity"/>
    <property type="evidence" value="ECO:0007669"/>
    <property type="project" value="UniProtKB-KW"/>
</dbReference>
<accession>A0ABT8W7U9</accession>
<reference evidence="1" key="1">
    <citation type="submission" date="2023-07" db="EMBL/GenBank/DDBJ databases">
        <title>Two novel species in the genus Flavivirga.</title>
        <authorList>
            <person name="Kwon K."/>
        </authorList>
    </citation>
    <scope>NUCLEOTIDE SEQUENCE</scope>
    <source>
        <strain evidence="1">KCTC 52353</strain>
    </source>
</reference>
<name>A0ABT8W7U9_9FLAO</name>
<keyword evidence="1" id="KW-0808">Transferase</keyword>
<keyword evidence="2" id="KW-1185">Reference proteome</keyword>
<dbReference type="Gene3D" id="3.40.630.30">
    <property type="match status" value="1"/>
</dbReference>
<dbReference type="SUPFAM" id="SSF55729">
    <property type="entry name" value="Acyl-CoA N-acyltransferases (Nat)"/>
    <property type="match status" value="1"/>
</dbReference>
<dbReference type="EC" id="2.3.1.-" evidence="1"/>
<dbReference type="Proteomes" id="UP001176883">
    <property type="component" value="Unassembled WGS sequence"/>
</dbReference>
<dbReference type="InterPro" id="IPR016181">
    <property type="entry name" value="Acyl_CoA_acyltransferase"/>
</dbReference>
<proteinExistence type="predicted"/>
<dbReference type="RefSeq" id="WP_303276858.1">
    <property type="nucleotide sequence ID" value="NZ_JAUOEK010000066.1"/>
</dbReference>
<organism evidence="1 2">
    <name type="scientific">Flavivirga aquimarina</name>
    <dbReference type="NCBI Taxonomy" id="2027862"/>
    <lineage>
        <taxon>Bacteria</taxon>
        <taxon>Pseudomonadati</taxon>
        <taxon>Bacteroidota</taxon>
        <taxon>Flavobacteriia</taxon>
        <taxon>Flavobacteriales</taxon>
        <taxon>Flavobacteriaceae</taxon>
        <taxon>Flavivirga</taxon>
    </lineage>
</organism>
<evidence type="ECO:0000313" key="1">
    <source>
        <dbReference type="EMBL" id="MDO5969173.1"/>
    </source>
</evidence>
<keyword evidence="1" id="KW-0012">Acyltransferase</keyword>